<feature type="region of interest" description="Disordered" evidence="1">
    <location>
        <begin position="362"/>
        <end position="381"/>
    </location>
</feature>
<dbReference type="WBParaSite" id="HNAJ_0000826901-mRNA-1">
    <property type="protein sequence ID" value="HNAJ_0000826901-mRNA-1"/>
    <property type="gene ID" value="HNAJ_0000826901"/>
</dbReference>
<dbReference type="OrthoDB" id="6263804at2759"/>
<name>A0A0R3TLW7_RODNA</name>
<reference evidence="2 3" key="2">
    <citation type="submission" date="2018-11" db="EMBL/GenBank/DDBJ databases">
        <authorList>
            <consortium name="Pathogen Informatics"/>
        </authorList>
    </citation>
    <scope>NUCLEOTIDE SEQUENCE [LARGE SCALE GENOMIC DNA]</scope>
</reference>
<feature type="compositionally biased region" description="Polar residues" evidence="1">
    <location>
        <begin position="117"/>
        <end position="137"/>
    </location>
</feature>
<evidence type="ECO:0000313" key="2">
    <source>
        <dbReference type="EMBL" id="VDO04166.1"/>
    </source>
</evidence>
<feature type="region of interest" description="Disordered" evidence="1">
    <location>
        <begin position="115"/>
        <end position="144"/>
    </location>
</feature>
<accession>A0A0R3TLW7</accession>
<dbReference type="EMBL" id="UZAE01012244">
    <property type="protein sequence ID" value="VDO04166.1"/>
    <property type="molecule type" value="Genomic_DNA"/>
</dbReference>
<keyword evidence="3" id="KW-1185">Reference proteome</keyword>
<proteinExistence type="predicted"/>
<reference evidence="4" key="1">
    <citation type="submission" date="2017-02" db="UniProtKB">
        <authorList>
            <consortium name="WormBaseParasite"/>
        </authorList>
    </citation>
    <scope>IDENTIFICATION</scope>
</reference>
<gene>
    <name evidence="2" type="ORF">HNAJ_LOCUS8265</name>
</gene>
<evidence type="ECO:0000313" key="3">
    <source>
        <dbReference type="Proteomes" id="UP000278807"/>
    </source>
</evidence>
<sequence>GIIRSPIASPLTSLSVRTIKLPVGGSHSLSSGRISRLASRVDTMSIVETRSFYRIPPPIAVSPPGLLLNMDDCALPKSFTPSPTLSFMDGGEAPWYRLHRPTAPIHPASDFVEASSPLANQTPGTSVGLNLDQENLSPPQPPSASPIFVQPLTSVSNILQTPVIFGERLPKWSVLRRSESNPLSPPQPTLRSSASAELLNQISRSSPLRGEEGHPYHLVANSTVTTTVSSRDSPQTPPISVFDRRRSWFTSRAAPGVTRPRVLKHGPVLPLDIVASRSSDLISLKRSATNGLNSYEESVIKKSRIHSLVPSERSAFLPVAHSGCRRPNGPDGLIVASSTVASPTPSNCCSFSMDTDNNYDDDQEKISLSLLPPPPLPSNSI</sequence>
<dbReference type="AlphaFoldDB" id="A0A0R3TLW7"/>
<evidence type="ECO:0000313" key="4">
    <source>
        <dbReference type="WBParaSite" id="HNAJ_0000826901-mRNA-1"/>
    </source>
</evidence>
<evidence type="ECO:0000256" key="1">
    <source>
        <dbReference type="SAM" id="MobiDB-lite"/>
    </source>
</evidence>
<dbReference type="Proteomes" id="UP000278807">
    <property type="component" value="Unassembled WGS sequence"/>
</dbReference>
<protein>
    <submittedName>
        <fullName evidence="2 4">Uncharacterized protein</fullName>
    </submittedName>
</protein>
<organism evidence="4">
    <name type="scientific">Rodentolepis nana</name>
    <name type="common">Dwarf tapeworm</name>
    <name type="synonym">Hymenolepis nana</name>
    <dbReference type="NCBI Taxonomy" id="102285"/>
    <lineage>
        <taxon>Eukaryota</taxon>
        <taxon>Metazoa</taxon>
        <taxon>Spiralia</taxon>
        <taxon>Lophotrochozoa</taxon>
        <taxon>Platyhelminthes</taxon>
        <taxon>Cestoda</taxon>
        <taxon>Eucestoda</taxon>
        <taxon>Cyclophyllidea</taxon>
        <taxon>Hymenolepididae</taxon>
        <taxon>Rodentolepis</taxon>
    </lineage>
</organism>
<feature type="compositionally biased region" description="Pro residues" evidence="1">
    <location>
        <begin position="371"/>
        <end position="381"/>
    </location>
</feature>